<keyword evidence="7 9" id="KW-1133">Transmembrane helix</keyword>
<dbReference type="HAMAP" id="MF_00024">
    <property type="entry name" value="CobD_CbiB"/>
    <property type="match status" value="1"/>
</dbReference>
<dbReference type="AlphaFoldDB" id="M2SBX2"/>
<evidence type="ECO:0000256" key="5">
    <source>
        <dbReference type="ARBA" id="ARBA00022573"/>
    </source>
</evidence>
<evidence type="ECO:0000256" key="7">
    <source>
        <dbReference type="ARBA" id="ARBA00022989"/>
    </source>
</evidence>
<keyword evidence="6 9" id="KW-0812">Transmembrane</keyword>
<comment type="function">
    <text evidence="9">Converts cobyric acid to cobinamide by the addition of aminopropanol on the F carboxylic group.</text>
</comment>
<evidence type="ECO:0000256" key="1">
    <source>
        <dbReference type="ARBA" id="ARBA00004651"/>
    </source>
</evidence>
<evidence type="ECO:0000256" key="8">
    <source>
        <dbReference type="ARBA" id="ARBA00023136"/>
    </source>
</evidence>
<sequence>MNLPLLMLGGLALEVATGLSDRLGRTPLHPVRAFGALAGRVERSTNRAASSRLTRILLGDACTAALVFLAAAAGFVVQGALPCGWRGTAAGAILAASLLAARSLHGHVAAVASAYRNDGLSAARHRVGRIVGRHTDHMDEAAAARAAIESLAENASDGVLAPLFWGALFGLPGLAAYKAVNTLDSMIGHRSARYEAYGKVAARLDDAANWIPARLTALLIAAAAGQMPPVGRLRREAAAHRSPNAGWPEAAMAHALGIVLSGPRHYPEGPSDDPWLNAAGQPASMADIDRALGIYRRAVGLAAAGLLVAGLAVR</sequence>
<dbReference type="GO" id="GO:0009236">
    <property type="term" value="P:cobalamin biosynthetic process"/>
    <property type="evidence" value="ECO:0007669"/>
    <property type="project" value="UniProtKB-UniRule"/>
</dbReference>
<comment type="similarity">
    <text evidence="3 9">Belongs to the CobD/CbiB family.</text>
</comment>
<evidence type="ECO:0000313" key="11">
    <source>
        <dbReference type="Proteomes" id="UP000011717"/>
    </source>
</evidence>
<evidence type="ECO:0000256" key="6">
    <source>
        <dbReference type="ARBA" id="ARBA00022692"/>
    </source>
</evidence>
<accession>M2SBX2</accession>
<comment type="caution">
    <text evidence="10">The sequence shown here is derived from an EMBL/GenBank/DDBJ whole genome shotgun (WGS) entry which is preliminary data.</text>
</comment>
<keyword evidence="8 9" id="KW-0472">Membrane</keyword>
<keyword evidence="4 9" id="KW-1003">Cell membrane</keyword>
<dbReference type="NCBIfam" id="TIGR00380">
    <property type="entry name" value="cobal_cbiB"/>
    <property type="match status" value="1"/>
</dbReference>
<proteinExistence type="inferred from homology"/>
<dbReference type="InterPro" id="IPR004485">
    <property type="entry name" value="Cobalamin_biosynth_CobD/CbiB"/>
</dbReference>
<dbReference type="PANTHER" id="PTHR34308">
    <property type="entry name" value="COBALAMIN BIOSYNTHESIS PROTEIN CBIB"/>
    <property type="match status" value="1"/>
</dbReference>
<dbReference type="PATRIC" id="fig|1234595.3.peg.1883"/>
<evidence type="ECO:0000256" key="2">
    <source>
        <dbReference type="ARBA" id="ARBA00004953"/>
    </source>
</evidence>
<comment type="subcellular location">
    <subcellularLocation>
        <location evidence="1 9">Cell membrane</location>
        <topology evidence="1 9">Multi-pass membrane protein</topology>
    </subcellularLocation>
</comment>
<dbReference type="GO" id="GO:0048472">
    <property type="term" value="F:threonine-phosphate decarboxylase activity"/>
    <property type="evidence" value="ECO:0007669"/>
    <property type="project" value="InterPro"/>
</dbReference>
<keyword evidence="5 9" id="KW-0169">Cobalamin biosynthesis</keyword>
<dbReference type="RefSeq" id="WP_008602198.1">
    <property type="nucleotide sequence ID" value="NZ_AMRV01000005.1"/>
</dbReference>
<dbReference type="OrthoDB" id="9811967at2"/>
<dbReference type="Proteomes" id="UP000011717">
    <property type="component" value="Unassembled WGS sequence"/>
</dbReference>
<dbReference type="PANTHER" id="PTHR34308:SF1">
    <property type="entry name" value="COBALAMIN BIOSYNTHESIS PROTEIN CBIB"/>
    <property type="match status" value="1"/>
</dbReference>
<name>M2SBX2_9SPHN</name>
<dbReference type="Pfam" id="PF03186">
    <property type="entry name" value="CobD_Cbib"/>
    <property type="match status" value="1"/>
</dbReference>
<protein>
    <recommendedName>
        <fullName evidence="9">Cobalamin biosynthesis protein CobD</fullName>
    </recommendedName>
</protein>
<gene>
    <name evidence="9" type="primary">cobD</name>
    <name evidence="10" type="ORF">C725_1880</name>
</gene>
<dbReference type="GO" id="GO:0015420">
    <property type="term" value="F:ABC-type vitamin B12 transporter activity"/>
    <property type="evidence" value="ECO:0007669"/>
    <property type="project" value="UniProtKB-UniRule"/>
</dbReference>
<comment type="pathway">
    <text evidence="2 9">Cofactor biosynthesis; adenosylcobalamin biosynthesis.</text>
</comment>
<dbReference type="EMBL" id="AMRV01000005">
    <property type="protein sequence ID" value="EMD82840.1"/>
    <property type="molecule type" value="Genomic_DNA"/>
</dbReference>
<evidence type="ECO:0000256" key="3">
    <source>
        <dbReference type="ARBA" id="ARBA00006263"/>
    </source>
</evidence>
<dbReference type="UniPathway" id="UPA00148"/>
<reference evidence="10 11" key="1">
    <citation type="journal article" date="2013" name="Genome Announc.">
        <title>Draft Genome Sequence of Strain JLT2015T, Belonging to the Family Sphingomonadaceae of the Alphaproteobacteria.</title>
        <authorList>
            <person name="Tang K."/>
            <person name="Liu K."/>
            <person name="Li S."/>
            <person name="Jiao N."/>
        </authorList>
    </citation>
    <scope>NUCLEOTIDE SEQUENCE [LARGE SCALE GENOMIC DNA]</scope>
    <source>
        <strain evidence="10 11">JLT2015</strain>
    </source>
</reference>
<evidence type="ECO:0000313" key="10">
    <source>
        <dbReference type="EMBL" id="EMD82840.1"/>
    </source>
</evidence>
<evidence type="ECO:0000256" key="4">
    <source>
        <dbReference type="ARBA" id="ARBA00022475"/>
    </source>
</evidence>
<evidence type="ECO:0000256" key="9">
    <source>
        <dbReference type="HAMAP-Rule" id="MF_00024"/>
    </source>
</evidence>
<dbReference type="GO" id="GO:0005886">
    <property type="term" value="C:plasma membrane"/>
    <property type="evidence" value="ECO:0007669"/>
    <property type="project" value="UniProtKB-SubCell"/>
</dbReference>
<organism evidence="10 11">
    <name type="scientific">Pacificimonas flava</name>
    <dbReference type="NCBI Taxonomy" id="1234595"/>
    <lineage>
        <taxon>Bacteria</taxon>
        <taxon>Pseudomonadati</taxon>
        <taxon>Pseudomonadota</taxon>
        <taxon>Alphaproteobacteria</taxon>
        <taxon>Sphingomonadales</taxon>
        <taxon>Sphingosinicellaceae</taxon>
        <taxon>Pacificimonas</taxon>
    </lineage>
</organism>
<keyword evidence="11" id="KW-1185">Reference proteome</keyword>